<dbReference type="Proteomes" id="UP000324222">
    <property type="component" value="Unassembled WGS sequence"/>
</dbReference>
<protein>
    <submittedName>
        <fullName evidence="1">Uncharacterized protein</fullName>
    </submittedName>
</protein>
<dbReference type="EMBL" id="VSRR010005467">
    <property type="protein sequence ID" value="MPC42522.1"/>
    <property type="molecule type" value="Genomic_DNA"/>
</dbReference>
<proteinExistence type="predicted"/>
<gene>
    <name evidence="1" type="ORF">E2C01_036144</name>
</gene>
<accession>A0A5B7F7X3</accession>
<reference evidence="1 2" key="1">
    <citation type="submission" date="2019-05" db="EMBL/GenBank/DDBJ databases">
        <title>Another draft genome of Portunus trituberculatus and its Hox gene families provides insights of decapod evolution.</title>
        <authorList>
            <person name="Jeong J.-H."/>
            <person name="Song I."/>
            <person name="Kim S."/>
            <person name="Choi T."/>
            <person name="Kim D."/>
            <person name="Ryu S."/>
            <person name="Kim W."/>
        </authorList>
    </citation>
    <scope>NUCLEOTIDE SEQUENCE [LARGE SCALE GENOMIC DNA]</scope>
    <source>
        <tissue evidence="1">Muscle</tissue>
    </source>
</reference>
<comment type="caution">
    <text evidence="1">The sequence shown here is derived from an EMBL/GenBank/DDBJ whole genome shotgun (WGS) entry which is preliminary data.</text>
</comment>
<evidence type="ECO:0000313" key="1">
    <source>
        <dbReference type="EMBL" id="MPC42522.1"/>
    </source>
</evidence>
<dbReference type="AlphaFoldDB" id="A0A5B7F7X3"/>
<keyword evidence="2" id="KW-1185">Reference proteome</keyword>
<name>A0A5B7F7X3_PORTR</name>
<organism evidence="1 2">
    <name type="scientific">Portunus trituberculatus</name>
    <name type="common">Swimming crab</name>
    <name type="synonym">Neptunus trituberculatus</name>
    <dbReference type="NCBI Taxonomy" id="210409"/>
    <lineage>
        <taxon>Eukaryota</taxon>
        <taxon>Metazoa</taxon>
        <taxon>Ecdysozoa</taxon>
        <taxon>Arthropoda</taxon>
        <taxon>Crustacea</taxon>
        <taxon>Multicrustacea</taxon>
        <taxon>Malacostraca</taxon>
        <taxon>Eumalacostraca</taxon>
        <taxon>Eucarida</taxon>
        <taxon>Decapoda</taxon>
        <taxon>Pleocyemata</taxon>
        <taxon>Brachyura</taxon>
        <taxon>Eubrachyura</taxon>
        <taxon>Portunoidea</taxon>
        <taxon>Portunidae</taxon>
        <taxon>Portuninae</taxon>
        <taxon>Portunus</taxon>
    </lineage>
</organism>
<evidence type="ECO:0000313" key="2">
    <source>
        <dbReference type="Proteomes" id="UP000324222"/>
    </source>
</evidence>
<sequence>MQELDQEVKEMFRLGMGRFSEGGKRPMKVRMRSQVAVEEIMIRKGKLANDTEFQDIWIRDMNWKRGKRRKCEEMKLRKKNKKRQKSEKKIFYWRVLDMRQKEWCLQEEEVMEEARN</sequence>